<dbReference type="FunFam" id="3.40.50.150:FF:000332">
    <property type="entry name" value="Ribosomal RNA large subunit methyltransferase J"/>
    <property type="match status" value="1"/>
</dbReference>
<dbReference type="InterPro" id="IPR015507">
    <property type="entry name" value="rRNA-MeTfrase_E"/>
</dbReference>
<dbReference type="CDD" id="cd02440">
    <property type="entry name" value="AdoMet_MTases"/>
    <property type="match status" value="1"/>
</dbReference>
<dbReference type="InterPro" id="IPR002877">
    <property type="entry name" value="RNA_MeTrfase_FtsJ_dom"/>
</dbReference>
<evidence type="ECO:0000256" key="7">
    <source>
        <dbReference type="PIRSR" id="PIRSR005461-1"/>
    </source>
</evidence>
<dbReference type="EMBL" id="RSCE01000006">
    <property type="protein sequence ID" value="RSH81769.1"/>
    <property type="molecule type" value="Genomic_DNA"/>
</dbReference>
<keyword evidence="2" id="KW-0698">rRNA processing</keyword>
<evidence type="ECO:0000313" key="10">
    <source>
        <dbReference type="EMBL" id="RSH81769.1"/>
    </source>
</evidence>
<feature type="region of interest" description="Disordered" evidence="8">
    <location>
        <begin position="241"/>
        <end position="266"/>
    </location>
</feature>
<proteinExistence type="inferred from homology"/>
<reference evidence="10 11" key="1">
    <citation type="submission" date="2018-11" db="EMBL/GenBank/DDBJ databases">
        <title>Genome sequence of Apiotrichum porosum DSM 27194.</title>
        <authorList>
            <person name="Aliyu H."/>
            <person name="Gorte O."/>
            <person name="Ochsenreither K."/>
        </authorList>
    </citation>
    <scope>NUCLEOTIDE SEQUENCE [LARGE SCALE GENOMIC DNA]</scope>
    <source>
        <strain evidence="10 11">DSM 27194</strain>
    </source>
</reference>
<dbReference type="GO" id="GO:0005739">
    <property type="term" value="C:mitochondrion"/>
    <property type="evidence" value="ECO:0007669"/>
    <property type="project" value="TreeGrafter"/>
</dbReference>
<dbReference type="Pfam" id="PF01728">
    <property type="entry name" value="FtsJ"/>
    <property type="match status" value="1"/>
</dbReference>
<dbReference type="RefSeq" id="XP_028476224.1">
    <property type="nucleotide sequence ID" value="XM_028623291.1"/>
</dbReference>
<dbReference type="InterPro" id="IPR050082">
    <property type="entry name" value="RNA_methyltr_RlmE"/>
</dbReference>
<evidence type="ECO:0000313" key="11">
    <source>
        <dbReference type="Proteomes" id="UP000279236"/>
    </source>
</evidence>
<dbReference type="InterPro" id="IPR029063">
    <property type="entry name" value="SAM-dependent_MTases_sf"/>
</dbReference>
<evidence type="ECO:0000259" key="9">
    <source>
        <dbReference type="Pfam" id="PF01728"/>
    </source>
</evidence>
<feature type="domain" description="Ribosomal RNA methyltransferase FtsJ" evidence="9">
    <location>
        <begin position="43"/>
        <end position="237"/>
    </location>
</feature>
<evidence type="ECO:0000256" key="1">
    <source>
        <dbReference type="ARBA" id="ARBA00009258"/>
    </source>
</evidence>
<dbReference type="PIRSF" id="PIRSF005461">
    <property type="entry name" value="23S_rRNA_mtase"/>
    <property type="match status" value="1"/>
</dbReference>
<evidence type="ECO:0000256" key="6">
    <source>
        <dbReference type="ARBA" id="ARBA00041184"/>
    </source>
</evidence>
<accession>A0A427XSD8</accession>
<evidence type="ECO:0000256" key="3">
    <source>
        <dbReference type="ARBA" id="ARBA00022603"/>
    </source>
</evidence>
<evidence type="ECO:0000256" key="8">
    <source>
        <dbReference type="SAM" id="MobiDB-lite"/>
    </source>
</evidence>
<evidence type="ECO:0000256" key="4">
    <source>
        <dbReference type="ARBA" id="ARBA00022679"/>
    </source>
</evidence>
<dbReference type="GO" id="GO:0008650">
    <property type="term" value="F:rRNA (uridine-2'-O-)-methyltransferase activity"/>
    <property type="evidence" value="ECO:0007669"/>
    <property type="project" value="TreeGrafter"/>
</dbReference>
<comment type="caution">
    <text evidence="10">The sequence shown here is derived from an EMBL/GenBank/DDBJ whole genome shotgun (WGS) entry which is preliminary data.</text>
</comment>
<comment type="similarity">
    <text evidence="1">Belongs to the class I-like SAM-binding methyltransferase superfamily. RNA methyltransferase RlmE family.</text>
</comment>
<dbReference type="PANTHER" id="PTHR10920">
    <property type="entry name" value="RIBOSOMAL RNA METHYLTRANSFERASE"/>
    <property type="match status" value="1"/>
</dbReference>
<keyword evidence="4 10" id="KW-0808">Transferase</keyword>
<dbReference type="PANTHER" id="PTHR10920:SF18">
    <property type="entry name" value="RRNA METHYLTRANSFERASE 2, MITOCHONDRIAL"/>
    <property type="match status" value="1"/>
</dbReference>
<keyword evidence="5 7" id="KW-0949">S-adenosyl-L-methionine</keyword>
<evidence type="ECO:0000256" key="2">
    <source>
        <dbReference type="ARBA" id="ARBA00022552"/>
    </source>
</evidence>
<feature type="active site" description="Proton acceptor" evidence="7">
    <location>
        <position position="193"/>
    </location>
</feature>
<evidence type="ECO:0000256" key="5">
    <source>
        <dbReference type="ARBA" id="ARBA00022691"/>
    </source>
</evidence>
<organism evidence="10 11">
    <name type="scientific">Apiotrichum porosum</name>
    <dbReference type="NCBI Taxonomy" id="105984"/>
    <lineage>
        <taxon>Eukaryota</taxon>
        <taxon>Fungi</taxon>
        <taxon>Dikarya</taxon>
        <taxon>Basidiomycota</taxon>
        <taxon>Agaricomycotina</taxon>
        <taxon>Tremellomycetes</taxon>
        <taxon>Trichosporonales</taxon>
        <taxon>Trichosporonaceae</taxon>
        <taxon>Apiotrichum</taxon>
    </lineage>
</organism>
<dbReference type="GeneID" id="39592504"/>
<keyword evidence="3 10" id="KW-0489">Methyltransferase</keyword>
<sequence>MRPALTALKSSSSNRWLARQAQDPFVRSRATGQQGTGAGTQLRARSGFKLSELARKYPLLHGRAVVDLGAAPGGWSQVAAKAIRRQSRRGHGGIPGAVVAVDLLPMEELEGVQVVEGDFFDHSVQEQVRMGLKGFNKDGSADTVLSDMMAAMSGVRVRDVQSSLDLVQAATTFAHVVLRPKKDSYPGGSLVLKFFMHPDLNEFRKTELEPFFTKVATDKPKASRSESSEAYWVCLGYKGRNPETGEPLPSPAPVADVSDEAKAASE</sequence>
<protein>
    <recommendedName>
        <fullName evidence="6">rRNA methyltransferase 2, mitochondrial</fullName>
    </recommendedName>
</protein>
<dbReference type="Gene3D" id="3.40.50.150">
    <property type="entry name" value="Vaccinia Virus protein VP39"/>
    <property type="match status" value="1"/>
</dbReference>
<dbReference type="AlphaFoldDB" id="A0A427XSD8"/>
<dbReference type="SUPFAM" id="SSF53335">
    <property type="entry name" value="S-adenosyl-L-methionine-dependent methyltransferases"/>
    <property type="match status" value="1"/>
</dbReference>
<dbReference type="STRING" id="105984.A0A427XSD8"/>
<name>A0A427XSD8_9TREE</name>
<dbReference type="OrthoDB" id="20105at2759"/>
<dbReference type="HAMAP" id="MF_01547">
    <property type="entry name" value="RNA_methyltr_E"/>
    <property type="match status" value="1"/>
</dbReference>
<gene>
    <name evidence="10" type="primary">MRM2</name>
    <name evidence="10" type="ORF">EHS24_007961</name>
</gene>
<keyword evidence="11" id="KW-1185">Reference proteome</keyword>
<dbReference type="Proteomes" id="UP000279236">
    <property type="component" value="Unassembled WGS sequence"/>
</dbReference>